<dbReference type="PROSITE" id="PS51882">
    <property type="entry name" value="G_ALPHA"/>
    <property type="match status" value="1"/>
</dbReference>
<dbReference type="GO" id="GO:0005525">
    <property type="term" value="F:GTP binding"/>
    <property type="evidence" value="ECO:0007669"/>
    <property type="project" value="UniProtKB-KW"/>
</dbReference>
<reference evidence="7" key="1">
    <citation type="submission" date="2023-03" db="EMBL/GenBank/DDBJ databases">
        <title>Massive genome expansion in bonnet fungi (Mycena s.s.) driven by repeated elements and novel gene families across ecological guilds.</title>
        <authorList>
            <consortium name="Lawrence Berkeley National Laboratory"/>
            <person name="Harder C.B."/>
            <person name="Miyauchi S."/>
            <person name="Viragh M."/>
            <person name="Kuo A."/>
            <person name="Thoen E."/>
            <person name="Andreopoulos B."/>
            <person name="Lu D."/>
            <person name="Skrede I."/>
            <person name="Drula E."/>
            <person name="Henrissat B."/>
            <person name="Morin E."/>
            <person name="Kohler A."/>
            <person name="Barry K."/>
            <person name="LaButti K."/>
            <person name="Morin E."/>
            <person name="Salamov A."/>
            <person name="Lipzen A."/>
            <person name="Mereny Z."/>
            <person name="Hegedus B."/>
            <person name="Baldrian P."/>
            <person name="Stursova M."/>
            <person name="Weitz H."/>
            <person name="Taylor A."/>
            <person name="Grigoriev I.V."/>
            <person name="Nagy L.G."/>
            <person name="Martin F."/>
            <person name="Kauserud H."/>
        </authorList>
    </citation>
    <scope>NUCLEOTIDE SEQUENCE</scope>
    <source>
        <strain evidence="7">CBHHK182m</strain>
    </source>
</reference>
<evidence type="ECO:0000256" key="2">
    <source>
        <dbReference type="ARBA" id="ARBA00022741"/>
    </source>
</evidence>
<evidence type="ECO:0000313" key="8">
    <source>
        <dbReference type="Proteomes" id="UP001215598"/>
    </source>
</evidence>
<protein>
    <submittedName>
        <fullName evidence="7">G protein alpha-subunit</fullName>
    </submittedName>
</protein>
<feature type="binding site" evidence="6">
    <location>
        <begin position="41"/>
        <end position="44"/>
    </location>
    <ligand>
        <name>GTP</name>
        <dbReference type="ChEBI" id="CHEBI:37565"/>
    </ligand>
</feature>
<dbReference type="GO" id="GO:0031683">
    <property type="term" value="F:G-protein beta/gamma-subunit complex binding"/>
    <property type="evidence" value="ECO:0007669"/>
    <property type="project" value="InterPro"/>
</dbReference>
<dbReference type="Gene3D" id="3.40.50.300">
    <property type="entry name" value="P-loop containing nucleotide triphosphate hydrolases"/>
    <property type="match status" value="1"/>
</dbReference>
<evidence type="ECO:0000256" key="1">
    <source>
        <dbReference type="ARBA" id="ARBA00022723"/>
    </source>
</evidence>
<gene>
    <name evidence="7" type="ORF">B0H16DRAFT_1326690</name>
</gene>
<dbReference type="GO" id="GO:0001664">
    <property type="term" value="F:G protein-coupled receptor binding"/>
    <property type="evidence" value="ECO:0007669"/>
    <property type="project" value="TreeGrafter"/>
</dbReference>
<keyword evidence="5" id="KW-0807">Transducer</keyword>
<proteinExistence type="predicted"/>
<dbReference type="SUPFAM" id="SSF52540">
    <property type="entry name" value="P-loop containing nucleoside triphosphate hydrolases"/>
    <property type="match status" value="1"/>
</dbReference>
<accession>A0AAD7MWI3</accession>
<dbReference type="PANTHER" id="PTHR10218">
    <property type="entry name" value="GTP-BINDING PROTEIN ALPHA SUBUNIT"/>
    <property type="match status" value="1"/>
</dbReference>
<dbReference type="PANTHER" id="PTHR10218:SF369">
    <property type="entry name" value="GUANINE NUCLEOTIDE-BINDING PROTEIN ALPHA-2 SUBUNIT"/>
    <property type="match status" value="1"/>
</dbReference>
<dbReference type="InterPro" id="IPR027417">
    <property type="entry name" value="P-loop_NTPase"/>
</dbReference>
<keyword evidence="1" id="KW-0479">Metal-binding</keyword>
<keyword evidence="2 6" id="KW-0547">Nucleotide-binding</keyword>
<evidence type="ECO:0000256" key="3">
    <source>
        <dbReference type="ARBA" id="ARBA00022842"/>
    </source>
</evidence>
<organism evidence="7 8">
    <name type="scientific">Mycena metata</name>
    <dbReference type="NCBI Taxonomy" id="1033252"/>
    <lineage>
        <taxon>Eukaryota</taxon>
        <taxon>Fungi</taxon>
        <taxon>Dikarya</taxon>
        <taxon>Basidiomycota</taxon>
        <taxon>Agaricomycotina</taxon>
        <taxon>Agaricomycetes</taxon>
        <taxon>Agaricomycetidae</taxon>
        <taxon>Agaricales</taxon>
        <taxon>Marasmiineae</taxon>
        <taxon>Mycenaceae</taxon>
        <taxon>Mycena</taxon>
    </lineage>
</organism>
<dbReference type="Pfam" id="PF00503">
    <property type="entry name" value="G-alpha"/>
    <property type="match status" value="1"/>
</dbReference>
<dbReference type="FunFam" id="3.40.50.300:FF:000692">
    <property type="entry name" value="Guanine nucleotide-binding protein subunit alpha"/>
    <property type="match status" value="1"/>
</dbReference>
<dbReference type="EMBL" id="JARKIB010000123">
    <property type="protein sequence ID" value="KAJ7736091.1"/>
    <property type="molecule type" value="Genomic_DNA"/>
</dbReference>
<dbReference type="GO" id="GO:0005737">
    <property type="term" value="C:cytoplasm"/>
    <property type="evidence" value="ECO:0007669"/>
    <property type="project" value="TreeGrafter"/>
</dbReference>
<feature type="non-terminal residue" evidence="7">
    <location>
        <position position="71"/>
    </location>
</feature>
<dbReference type="GO" id="GO:0005834">
    <property type="term" value="C:heterotrimeric G-protein complex"/>
    <property type="evidence" value="ECO:0007669"/>
    <property type="project" value="TreeGrafter"/>
</dbReference>
<evidence type="ECO:0000313" key="7">
    <source>
        <dbReference type="EMBL" id="KAJ7736091.1"/>
    </source>
</evidence>
<keyword evidence="4 6" id="KW-0342">GTP-binding</keyword>
<comment type="caution">
    <text evidence="7">The sequence shown here is derived from an EMBL/GenBank/DDBJ whole genome shotgun (WGS) entry which is preliminary data.</text>
</comment>
<dbReference type="GO" id="GO:0003924">
    <property type="term" value="F:GTPase activity"/>
    <property type="evidence" value="ECO:0007669"/>
    <property type="project" value="InterPro"/>
</dbReference>
<name>A0AAD7MWI3_9AGAR</name>
<evidence type="ECO:0000256" key="6">
    <source>
        <dbReference type="PIRSR" id="PIRSR601019-1"/>
    </source>
</evidence>
<keyword evidence="8" id="KW-1185">Reference proteome</keyword>
<dbReference type="AlphaFoldDB" id="A0AAD7MWI3"/>
<keyword evidence="3" id="KW-0460">Magnesium</keyword>
<dbReference type="InterPro" id="IPR001019">
    <property type="entry name" value="Gprotein_alpha_su"/>
</dbReference>
<evidence type="ECO:0000256" key="4">
    <source>
        <dbReference type="ARBA" id="ARBA00023134"/>
    </source>
</evidence>
<dbReference type="Proteomes" id="UP001215598">
    <property type="component" value="Unassembled WGS sequence"/>
</dbReference>
<dbReference type="GO" id="GO:0046872">
    <property type="term" value="F:metal ion binding"/>
    <property type="evidence" value="ECO:0007669"/>
    <property type="project" value="UniProtKB-KW"/>
</dbReference>
<dbReference type="GO" id="GO:0007189">
    <property type="term" value="P:adenylate cyclase-activating G protein-coupled receptor signaling pathway"/>
    <property type="evidence" value="ECO:0007669"/>
    <property type="project" value="TreeGrafter"/>
</dbReference>
<evidence type="ECO:0000256" key="5">
    <source>
        <dbReference type="ARBA" id="ARBA00023224"/>
    </source>
</evidence>
<sequence>EYDQVLEEERRVNCMCESLDPFESVINSGWFLRTSVILFLNKIDVFKRKLPVVCFLPISEGTPKCGAVYDG</sequence>